<gene>
    <name evidence="6" type="ORF">KTC_14390</name>
</gene>
<dbReference type="SUPFAM" id="SSF52540">
    <property type="entry name" value="P-loop containing nucleoside triphosphate hydrolases"/>
    <property type="match status" value="1"/>
</dbReference>
<dbReference type="InterPro" id="IPR041617">
    <property type="entry name" value="TPR_MalT"/>
</dbReference>
<feature type="domain" description="HTH luxR-type" evidence="5">
    <location>
        <begin position="982"/>
        <end position="1047"/>
    </location>
</feature>
<dbReference type="InterPro" id="IPR027417">
    <property type="entry name" value="P-loop_NTPase"/>
</dbReference>
<dbReference type="Gene3D" id="3.40.50.300">
    <property type="entry name" value="P-loop containing nucleotide triphosphate hydrolases"/>
    <property type="match status" value="1"/>
</dbReference>
<dbReference type="InterPro" id="IPR016032">
    <property type="entry name" value="Sig_transdc_resp-reg_C-effctor"/>
</dbReference>
<keyword evidence="4" id="KW-0175">Coiled coil</keyword>
<dbReference type="SMART" id="SM00421">
    <property type="entry name" value="HTH_LUXR"/>
    <property type="match status" value="1"/>
</dbReference>
<feature type="coiled-coil region" evidence="4">
    <location>
        <begin position="563"/>
        <end position="590"/>
    </location>
</feature>
<dbReference type="InterPro" id="IPR000792">
    <property type="entry name" value="Tscrpt_reg_LuxR_C"/>
</dbReference>
<dbReference type="Pfam" id="PF25873">
    <property type="entry name" value="WHD_MalT"/>
    <property type="match status" value="1"/>
</dbReference>
<dbReference type="EMBL" id="AP019376">
    <property type="protein sequence ID" value="BBH86688.1"/>
    <property type="molecule type" value="Genomic_DNA"/>
</dbReference>
<dbReference type="PANTHER" id="PTHR44688:SF16">
    <property type="entry name" value="DNA-BINDING TRANSCRIPTIONAL ACTIVATOR DEVR_DOSR"/>
    <property type="match status" value="1"/>
</dbReference>
<dbReference type="PRINTS" id="PR00038">
    <property type="entry name" value="HTHLUXR"/>
</dbReference>
<dbReference type="PANTHER" id="PTHR44688">
    <property type="entry name" value="DNA-BINDING TRANSCRIPTIONAL ACTIVATOR DEVR_DOSR"/>
    <property type="match status" value="1"/>
</dbReference>
<dbReference type="SUPFAM" id="SSF46894">
    <property type="entry name" value="C-terminal effector domain of the bipartite response regulators"/>
    <property type="match status" value="1"/>
</dbReference>
<protein>
    <submittedName>
        <fullName evidence="6">LuxR family transcriptional regulator</fullName>
    </submittedName>
</protein>
<sequence>MPRRTPHAVRWSPQTHSYEIIKNDTRDLLIPDTPAWFSWLESITSFAFYSQSGAYCTARKEAIKQSGSYWYAYRSIQRRTSKQYIGRTSEVTIARLEEVTERFQHTEASQAAEHESIPPLLEVKLHPPRLPKGLISRPELFQRLDDWQSYRLTLLSAPAGFGKSTLLNQWLSERQTSIRAVWVALDSGDNDPLRFWYTILHACQSWLQTTDDRLASLLHAASPLAFQPLSLEEIIATFLNKLASDTSGNLLVLEDYHFITNTRIHELLDFFITHLPQNMHVILLSRHEPPLPLARLRARGELNEFQATDLRFSLSETEAFLWQTASLSLPSETLEQLHERVEGWPTGLRLLSLSLQRQQTQEQIQHTISHFNGTQRQVREYFVLEVLQALPEPLQTFLLCTSILPRLHPSLCAEVSGNQESGALLEAMERTNGFLETLDDEWYRYHALFAEAMQHEARRQLGEDEIRRLYSIAARWLMEHDFQAEAIEAALKAEDYECACAFIKRYISKYLQFQAIHEYITISQWIQQLPSHYLHNSAELCLTKAMVLFFKHDEEAELRSDIQHQATELLNRAEALCQETENDAIQAQIDAFRAMLDFRFNQQELAVIYASRALEKLAETATGWRASSLMVLGVSSLQQGQLDQARGYLEQAQQQWRAVGSADAARGMSFLLAMLCIEQGKLHQAIKYYQEFEQSQGPEPINERMQAYAIASLGQTQILYEWNDQHAMQQKMQDLLGVIEQAEANIYEFLTIPIKITEARLLHLEGKTEQACSILSQLLKYWSNMQPSFSHLFHSDILVSYVQYTLLLGDTATAQYWLETFMSKQGIRALPAPDQPAAAPIQEHSTTLFNGALSDTLHEQLSLLHARILLFQGESEKVLHLLSSMLASAIEAGRIRSALQIKLLLARAYAALEQPIRARTLLQETLEAAYPEGFQRLFLDEGPALQALLRDSLPYFTSPTIRKYAHDLIQSMPCPATVVTELSPLQDSLSQQELRVLRLLSSGLSNAEIAREHIVSINTIRSQVQSIYRKLQVHNRHAASETARRLGLL</sequence>
<accession>A0A455SH50</accession>
<dbReference type="GO" id="GO:0003677">
    <property type="term" value="F:DNA binding"/>
    <property type="evidence" value="ECO:0007669"/>
    <property type="project" value="UniProtKB-KW"/>
</dbReference>
<dbReference type="AlphaFoldDB" id="A0A455SH50"/>
<keyword evidence="2" id="KW-0238">DNA-binding</keyword>
<keyword evidence="3" id="KW-0804">Transcription</keyword>
<evidence type="ECO:0000256" key="4">
    <source>
        <dbReference type="SAM" id="Coils"/>
    </source>
</evidence>
<dbReference type="Pfam" id="PF17874">
    <property type="entry name" value="TPR_MalT"/>
    <property type="match status" value="1"/>
</dbReference>
<name>A0A455SH50_9CHLR</name>
<dbReference type="Gene3D" id="1.25.40.10">
    <property type="entry name" value="Tetratricopeptide repeat domain"/>
    <property type="match status" value="1"/>
</dbReference>
<keyword evidence="1" id="KW-0805">Transcription regulation</keyword>
<evidence type="ECO:0000256" key="3">
    <source>
        <dbReference type="ARBA" id="ARBA00023163"/>
    </source>
</evidence>
<dbReference type="SUPFAM" id="SSF48452">
    <property type="entry name" value="TPR-like"/>
    <property type="match status" value="1"/>
</dbReference>
<reference evidence="6" key="1">
    <citation type="submission" date="2018-12" db="EMBL/GenBank/DDBJ databases">
        <title>Novel natural products biosynthetic potential of the class Ktedonobacteria.</title>
        <authorList>
            <person name="Zheng Y."/>
            <person name="Saitou A."/>
            <person name="Wang C.M."/>
            <person name="Toyoda A."/>
            <person name="Minakuchi Y."/>
            <person name="Sekiguchi Y."/>
            <person name="Ueda K."/>
            <person name="Takano H."/>
            <person name="Sakai Y."/>
            <person name="Yokota A."/>
            <person name="Yabe S."/>
        </authorList>
    </citation>
    <scope>NUCLEOTIDE SEQUENCE</scope>
    <source>
        <strain evidence="6">COM3</strain>
    </source>
</reference>
<evidence type="ECO:0000256" key="2">
    <source>
        <dbReference type="ARBA" id="ARBA00023125"/>
    </source>
</evidence>
<evidence type="ECO:0000256" key="1">
    <source>
        <dbReference type="ARBA" id="ARBA00023015"/>
    </source>
</evidence>
<evidence type="ECO:0000259" key="5">
    <source>
        <dbReference type="PROSITE" id="PS50043"/>
    </source>
</evidence>
<dbReference type="InterPro" id="IPR036388">
    <property type="entry name" value="WH-like_DNA-bd_sf"/>
</dbReference>
<evidence type="ECO:0000313" key="6">
    <source>
        <dbReference type="EMBL" id="BBH86688.1"/>
    </source>
</evidence>
<proteinExistence type="predicted"/>
<organism evidence="6">
    <name type="scientific">Thermosporothrix sp. COM3</name>
    <dbReference type="NCBI Taxonomy" id="2490863"/>
    <lineage>
        <taxon>Bacteria</taxon>
        <taxon>Bacillati</taxon>
        <taxon>Chloroflexota</taxon>
        <taxon>Ktedonobacteria</taxon>
        <taxon>Ktedonobacterales</taxon>
        <taxon>Thermosporotrichaceae</taxon>
        <taxon>Thermosporothrix</taxon>
    </lineage>
</organism>
<dbReference type="PROSITE" id="PS50043">
    <property type="entry name" value="HTH_LUXR_2"/>
    <property type="match status" value="1"/>
</dbReference>
<dbReference type="GO" id="GO:0006355">
    <property type="term" value="P:regulation of DNA-templated transcription"/>
    <property type="evidence" value="ECO:0007669"/>
    <property type="project" value="InterPro"/>
</dbReference>
<dbReference type="InterPro" id="IPR011990">
    <property type="entry name" value="TPR-like_helical_dom_sf"/>
</dbReference>
<dbReference type="Pfam" id="PF00196">
    <property type="entry name" value="GerE"/>
    <property type="match status" value="1"/>
</dbReference>
<dbReference type="InterPro" id="IPR059106">
    <property type="entry name" value="WHD_MalT"/>
</dbReference>
<dbReference type="Gene3D" id="1.10.10.10">
    <property type="entry name" value="Winged helix-like DNA-binding domain superfamily/Winged helix DNA-binding domain"/>
    <property type="match status" value="1"/>
</dbReference>
<dbReference type="CDD" id="cd06170">
    <property type="entry name" value="LuxR_C_like"/>
    <property type="match status" value="1"/>
</dbReference>